<organism evidence="1 2">
    <name type="scientific">Angiostrongylus cantonensis</name>
    <name type="common">Rat lungworm</name>
    <dbReference type="NCBI Taxonomy" id="6313"/>
    <lineage>
        <taxon>Eukaryota</taxon>
        <taxon>Metazoa</taxon>
        <taxon>Ecdysozoa</taxon>
        <taxon>Nematoda</taxon>
        <taxon>Chromadorea</taxon>
        <taxon>Rhabditida</taxon>
        <taxon>Rhabditina</taxon>
        <taxon>Rhabditomorpha</taxon>
        <taxon>Strongyloidea</taxon>
        <taxon>Metastrongylidae</taxon>
        <taxon>Angiostrongylus</taxon>
    </lineage>
</organism>
<keyword evidence="1" id="KW-1185">Reference proteome</keyword>
<reference evidence="2" key="2">
    <citation type="submission" date="2017-02" db="UniProtKB">
        <authorList>
            <consortium name="WormBaseParasite"/>
        </authorList>
    </citation>
    <scope>IDENTIFICATION</scope>
</reference>
<evidence type="ECO:0000313" key="2">
    <source>
        <dbReference type="WBParaSite" id="ACAC_0000612301-mRNA-1"/>
    </source>
</evidence>
<name>A0A0K0D7S8_ANGCA</name>
<protein>
    <submittedName>
        <fullName evidence="2">CBS domain-containing protein</fullName>
    </submittedName>
</protein>
<reference evidence="1" key="1">
    <citation type="submission" date="2012-09" db="EMBL/GenBank/DDBJ databases">
        <authorList>
            <person name="Martin A.A."/>
        </authorList>
    </citation>
    <scope>NUCLEOTIDE SEQUENCE</scope>
</reference>
<dbReference type="AlphaFoldDB" id="A0A0K0D7S8"/>
<dbReference type="WBParaSite" id="ACAC_0000612301-mRNA-1">
    <property type="protein sequence ID" value="ACAC_0000612301-mRNA-1"/>
    <property type="gene ID" value="ACAC_0000612301"/>
</dbReference>
<proteinExistence type="predicted"/>
<sequence>LKLHVRPVPGVVMWRGGGYMVYSGAPGRYVQHSLKDNIHKMSCWTRIKQADSCRRIQPVFAVEKDLTSLEEYVTIDDIDLTRMAPEVERTSQLIPLTSSYDMGQVLQAVAENGFKFI</sequence>
<evidence type="ECO:0000313" key="1">
    <source>
        <dbReference type="Proteomes" id="UP000035642"/>
    </source>
</evidence>
<dbReference type="Proteomes" id="UP000035642">
    <property type="component" value="Unassembled WGS sequence"/>
</dbReference>
<accession>A0A0K0D7S8</accession>